<keyword evidence="3" id="KW-1185">Reference proteome</keyword>
<feature type="compositionally biased region" description="Polar residues" evidence="1">
    <location>
        <begin position="62"/>
        <end position="71"/>
    </location>
</feature>
<proteinExistence type="predicted"/>
<sequence length="102" mass="10918">MNTSAFIGGILIGAAATTLLSRNRGRSMITSVIGGNAKDKMMDMANIGMGSSHRHDAHGSHNDSYSKGSSVTQIKDFIRTNPDVKREVDMILKETNTVIPGL</sequence>
<reference evidence="2 3" key="1">
    <citation type="submission" date="2016-11" db="EMBL/GenBank/DDBJ databases">
        <title>Paenibacillus species isolates.</title>
        <authorList>
            <person name="Beno S.M."/>
        </authorList>
    </citation>
    <scope>NUCLEOTIDE SEQUENCE [LARGE SCALE GENOMIC DNA]</scope>
    <source>
        <strain evidence="2 3">FSL R5-0378</strain>
    </source>
</reference>
<dbReference type="Proteomes" id="UP000187172">
    <property type="component" value="Unassembled WGS sequence"/>
</dbReference>
<evidence type="ECO:0000256" key="1">
    <source>
        <dbReference type="SAM" id="MobiDB-lite"/>
    </source>
</evidence>
<dbReference type="EMBL" id="MRTP01000002">
    <property type="protein sequence ID" value="OMF55681.1"/>
    <property type="molecule type" value="Genomic_DNA"/>
</dbReference>
<feature type="region of interest" description="Disordered" evidence="1">
    <location>
        <begin position="47"/>
        <end position="71"/>
    </location>
</feature>
<protein>
    <submittedName>
        <fullName evidence="2">Uncharacterized protein</fullName>
    </submittedName>
</protein>
<comment type="caution">
    <text evidence="2">The sequence shown here is derived from an EMBL/GenBank/DDBJ whole genome shotgun (WGS) entry which is preliminary data.</text>
</comment>
<organism evidence="2 3">
    <name type="scientific">Paenibacillus rhizosphaerae</name>
    <dbReference type="NCBI Taxonomy" id="297318"/>
    <lineage>
        <taxon>Bacteria</taxon>
        <taxon>Bacillati</taxon>
        <taxon>Bacillota</taxon>
        <taxon>Bacilli</taxon>
        <taxon>Bacillales</taxon>
        <taxon>Paenibacillaceae</taxon>
        <taxon>Paenibacillus</taxon>
    </lineage>
</organism>
<gene>
    <name evidence="2" type="ORF">BK138_13615</name>
</gene>
<evidence type="ECO:0000313" key="3">
    <source>
        <dbReference type="Proteomes" id="UP000187172"/>
    </source>
</evidence>
<evidence type="ECO:0000313" key="2">
    <source>
        <dbReference type="EMBL" id="OMF55681.1"/>
    </source>
</evidence>
<accession>A0A1R1EV26</accession>
<name>A0A1R1EV26_9BACL</name>
<dbReference type="RefSeq" id="WP_076170073.1">
    <property type="nucleotide sequence ID" value="NZ_MRTP01000002.1"/>
</dbReference>
<dbReference type="AlphaFoldDB" id="A0A1R1EV26"/>
<dbReference type="STRING" id="297318.BK138_13615"/>